<evidence type="ECO:0000313" key="1">
    <source>
        <dbReference type="EMBL" id="KAH0562051.1"/>
    </source>
</evidence>
<keyword evidence="2" id="KW-1185">Reference proteome</keyword>
<dbReference type="AlphaFoldDB" id="A0A9P8RQX5"/>
<proteinExistence type="predicted"/>
<name>A0A9P8RQX5_9PEZI</name>
<dbReference type="EMBL" id="JAGHQM010000421">
    <property type="protein sequence ID" value="KAH0562051.1"/>
    <property type="molecule type" value="Genomic_DNA"/>
</dbReference>
<gene>
    <name evidence="1" type="ORF">GP486_003246</name>
</gene>
<reference evidence="1" key="1">
    <citation type="submission" date="2021-03" db="EMBL/GenBank/DDBJ databases">
        <title>Comparative genomics and phylogenomic investigation of the class Geoglossomycetes provide insights into ecological specialization and systematics.</title>
        <authorList>
            <person name="Melie T."/>
            <person name="Pirro S."/>
            <person name="Miller A.N."/>
            <person name="Quandt A."/>
        </authorList>
    </citation>
    <scope>NUCLEOTIDE SEQUENCE</scope>
    <source>
        <strain evidence="1">CAQ_001_2017</strain>
    </source>
</reference>
<accession>A0A9P8RQX5</accession>
<evidence type="ECO:0000313" key="2">
    <source>
        <dbReference type="Proteomes" id="UP000750711"/>
    </source>
</evidence>
<comment type="caution">
    <text evidence="1">The sequence shown here is derived from an EMBL/GenBank/DDBJ whole genome shotgun (WGS) entry which is preliminary data.</text>
</comment>
<dbReference type="Proteomes" id="UP000750711">
    <property type="component" value="Unassembled WGS sequence"/>
</dbReference>
<sequence>MPLSNLNLGRALWATGDAAEAERRYKTAFEQFKLTGNWYLCAQELTVSSTAKWARTKILKIRIGERRLYAESFKAPDMMKLTKVEKPIIGSSQLFYRTRLAGLYVEYFPQCVNMWKQRQGEYIFITRSGSKFTTHRNRITMNLVSDYFKSMVGGTKEIVADYYNSANFGFREYSKLLREAESENERGEELEAFLAVPLDQPFPNREYERLPAEEGSVIRLIRLLPGEDLEKSNAFLKLQVFM</sequence>
<organism evidence="1 2">
    <name type="scientific">Trichoglossum hirsutum</name>
    <dbReference type="NCBI Taxonomy" id="265104"/>
    <lineage>
        <taxon>Eukaryota</taxon>
        <taxon>Fungi</taxon>
        <taxon>Dikarya</taxon>
        <taxon>Ascomycota</taxon>
        <taxon>Pezizomycotina</taxon>
        <taxon>Geoglossomycetes</taxon>
        <taxon>Geoglossales</taxon>
        <taxon>Geoglossaceae</taxon>
        <taxon>Trichoglossum</taxon>
    </lineage>
</organism>
<protein>
    <submittedName>
        <fullName evidence="1">Uncharacterized protein</fullName>
    </submittedName>
</protein>